<dbReference type="EMBL" id="JAGMVS010000063">
    <property type="protein sequence ID" value="MCM2437397.1"/>
    <property type="molecule type" value="Genomic_DNA"/>
</dbReference>
<dbReference type="NCBIfam" id="TIGR01951">
    <property type="entry name" value="nusB"/>
    <property type="match status" value="1"/>
</dbReference>
<dbReference type="HAMAP" id="MF_00073">
    <property type="entry name" value="NusB"/>
    <property type="match status" value="1"/>
</dbReference>
<sequence length="141" mass="15845">MAITRHQTREKAFQTLFALAGNPEADMSTLYDNVLEDVILEQKDGIDVLPTYLETLVSGVLAHKADLEIKISQYLADGWTFARLAQSDRIILEIAFFELNYVDQEIVPAKVAVNEALNLAKTFSDERSRKFINGVLDKALN</sequence>
<dbReference type="InterPro" id="IPR035926">
    <property type="entry name" value="NusB-like_sf"/>
</dbReference>
<evidence type="ECO:0000313" key="9">
    <source>
        <dbReference type="Proteomes" id="UP001057481"/>
    </source>
</evidence>
<dbReference type="InterPro" id="IPR006027">
    <property type="entry name" value="NusB_RsmB_TIM44"/>
</dbReference>
<evidence type="ECO:0000256" key="4">
    <source>
        <dbReference type="ARBA" id="ARBA00023015"/>
    </source>
</evidence>
<evidence type="ECO:0000256" key="2">
    <source>
        <dbReference type="ARBA" id="ARBA00022814"/>
    </source>
</evidence>
<keyword evidence="4 6" id="KW-0805">Transcription regulation</keyword>
<proteinExistence type="inferred from homology"/>
<accession>A0ABT0VHT5</accession>
<evidence type="ECO:0000256" key="6">
    <source>
        <dbReference type="HAMAP-Rule" id="MF_00073"/>
    </source>
</evidence>
<evidence type="ECO:0000313" key="8">
    <source>
        <dbReference type="EMBL" id="MCM2437397.1"/>
    </source>
</evidence>
<comment type="caution">
    <text evidence="8">The sequence shown here is derived from an EMBL/GenBank/DDBJ whole genome shotgun (WGS) entry which is preliminary data.</text>
</comment>
<dbReference type="InterPro" id="IPR011605">
    <property type="entry name" value="NusB_fam"/>
</dbReference>
<dbReference type="RefSeq" id="WP_205143464.1">
    <property type="nucleotide sequence ID" value="NZ_JAFBDN010000006.1"/>
</dbReference>
<evidence type="ECO:0000259" key="7">
    <source>
        <dbReference type="Pfam" id="PF01029"/>
    </source>
</evidence>
<keyword evidence="5 6" id="KW-0804">Transcription</keyword>
<gene>
    <name evidence="6 8" type="primary">nusB</name>
    <name evidence="8" type="ORF">KAK10_05680</name>
</gene>
<dbReference type="Proteomes" id="UP001057481">
    <property type="component" value="Unassembled WGS sequence"/>
</dbReference>
<keyword evidence="9" id="KW-1185">Reference proteome</keyword>
<organism evidence="8 9">
    <name type="scientific">Periweissella beninensis</name>
    <dbReference type="NCBI Taxonomy" id="504936"/>
    <lineage>
        <taxon>Bacteria</taxon>
        <taxon>Bacillati</taxon>
        <taxon>Bacillota</taxon>
        <taxon>Bacilli</taxon>
        <taxon>Lactobacillales</taxon>
        <taxon>Lactobacillaceae</taxon>
        <taxon>Periweissella</taxon>
    </lineage>
</organism>
<feature type="domain" description="NusB/RsmB/TIM44" evidence="7">
    <location>
        <begin position="6"/>
        <end position="139"/>
    </location>
</feature>
<comment type="similarity">
    <text evidence="1 6">Belongs to the NusB family.</text>
</comment>
<dbReference type="PANTHER" id="PTHR11078:SF3">
    <property type="entry name" value="ANTITERMINATION NUSB DOMAIN-CONTAINING PROTEIN"/>
    <property type="match status" value="1"/>
</dbReference>
<evidence type="ECO:0000256" key="3">
    <source>
        <dbReference type="ARBA" id="ARBA00022884"/>
    </source>
</evidence>
<name>A0ABT0VHT5_9LACO</name>
<keyword evidence="3 6" id="KW-0694">RNA-binding</keyword>
<dbReference type="Gene3D" id="1.10.940.10">
    <property type="entry name" value="NusB-like"/>
    <property type="match status" value="1"/>
</dbReference>
<dbReference type="NCBIfam" id="NF001223">
    <property type="entry name" value="PRK00202.1-1"/>
    <property type="match status" value="1"/>
</dbReference>
<reference evidence="8" key="1">
    <citation type="submission" date="2021-04" db="EMBL/GenBank/DDBJ databases">
        <title>Taxonomic assessment of Weissella genus.</title>
        <authorList>
            <person name="Fanelli F."/>
            <person name="Chieffi D."/>
            <person name="Dell'Aquila A."/>
            <person name="Gyu-Sung C."/>
            <person name="Franz C.M.A.P."/>
            <person name="Fusco V."/>
        </authorList>
    </citation>
    <scope>NUCLEOTIDE SEQUENCE</scope>
    <source>
        <strain evidence="8">LMG 25373</strain>
    </source>
</reference>
<dbReference type="PANTHER" id="PTHR11078">
    <property type="entry name" value="N UTILIZATION SUBSTANCE PROTEIN B-RELATED"/>
    <property type="match status" value="1"/>
</dbReference>
<protein>
    <recommendedName>
        <fullName evidence="6">Transcription antitermination protein NusB</fullName>
    </recommendedName>
    <alternativeName>
        <fullName evidence="6">Antitermination factor NusB</fullName>
    </alternativeName>
</protein>
<dbReference type="SUPFAM" id="SSF48013">
    <property type="entry name" value="NusB-like"/>
    <property type="match status" value="1"/>
</dbReference>
<evidence type="ECO:0000256" key="5">
    <source>
        <dbReference type="ARBA" id="ARBA00023163"/>
    </source>
</evidence>
<keyword evidence="2 6" id="KW-0889">Transcription antitermination</keyword>
<evidence type="ECO:0000256" key="1">
    <source>
        <dbReference type="ARBA" id="ARBA00005952"/>
    </source>
</evidence>
<comment type="function">
    <text evidence="6">Involved in transcription antitermination. Required for transcription of ribosomal RNA (rRNA) genes. Binds specifically to the boxA antiterminator sequence of the ribosomal RNA (rrn) operons.</text>
</comment>
<dbReference type="Pfam" id="PF01029">
    <property type="entry name" value="NusB"/>
    <property type="match status" value="1"/>
</dbReference>